<proteinExistence type="inferred from homology"/>
<comment type="caution">
    <text evidence="5">The sequence shown here is derived from an EMBL/GenBank/DDBJ whole genome shotgun (WGS) entry which is preliminary data.</text>
</comment>
<dbReference type="Pfam" id="PF00892">
    <property type="entry name" value="EamA"/>
    <property type="match status" value="2"/>
</dbReference>
<dbReference type="InterPro" id="IPR037185">
    <property type="entry name" value="EmrE-like"/>
</dbReference>
<evidence type="ECO:0000256" key="1">
    <source>
        <dbReference type="ARBA" id="ARBA00004127"/>
    </source>
</evidence>
<evidence type="ECO:0000256" key="3">
    <source>
        <dbReference type="SAM" id="Phobius"/>
    </source>
</evidence>
<feature type="domain" description="EamA" evidence="4">
    <location>
        <begin position="152"/>
        <end position="286"/>
    </location>
</feature>
<evidence type="ECO:0000256" key="2">
    <source>
        <dbReference type="ARBA" id="ARBA00007362"/>
    </source>
</evidence>
<feature type="transmembrane region" description="Helical" evidence="3">
    <location>
        <begin position="125"/>
        <end position="143"/>
    </location>
</feature>
<evidence type="ECO:0000259" key="4">
    <source>
        <dbReference type="Pfam" id="PF00892"/>
    </source>
</evidence>
<feature type="transmembrane region" description="Helical" evidence="3">
    <location>
        <begin position="7"/>
        <end position="26"/>
    </location>
</feature>
<dbReference type="PANTHER" id="PTHR22911:SF79">
    <property type="entry name" value="MOBA-LIKE NTP TRANSFERASE DOMAIN-CONTAINING PROTEIN"/>
    <property type="match status" value="1"/>
</dbReference>
<name>A0ABW2NTP5_9BACL</name>
<comment type="similarity">
    <text evidence="2">Belongs to the EamA transporter family.</text>
</comment>
<feature type="transmembrane region" description="Helical" evidence="3">
    <location>
        <begin position="269"/>
        <end position="286"/>
    </location>
</feature>
<feature type="transmembrane region" description="Helical" evidence="3">
    <location>
        <begin position="244"/>
        <end position="263"/>
    </location>
</feature>
<feature type="transmembrane region" description="Helical" evidence="3">
    <location>
        <begin position="70"/>
        <end position="89"/>
    </location>
</feature>
<dbReference type="SUPFAM" id="SSF103481">
    <property type="entry name" value="Multidrug resistance efflux transporter EmrE"/>
    <property type="match status" value="2"/>
</dbReference>
<dbReference type="Proteomes" id="UP001596549">
    <property type="component" value="Unassembled WGS sequence"/>
</dbReference>
<keyword evidence="3" id="KW-0812">Transmembrane</keyword>
<feature type="transmembrane region" description="Helical" evidence="3">
    <location>
        <begin position="95"/>
        <end position="113"/>
    </location>
</feature>
<gene>
    <name evidence="5" type="ORF">ACFQPF_16495</name>
</gene>
<dbReference type="PANTHER" id="PTHR22911">
    <property type="entry name" value="ACYL-MALONYL CONDENSING ENZYME-RELATED"/>
    <property type="match status" value="1"/>
</dbReference>
<organism evidence="5 6">
    <name type="scientific">Fictibacillus iocasae</name>
    <dbReference type="NCBI Taxonomy" id="2715437"/>
    <lineage>
        <taxon>Bacteria</taxon>
        <taxon>Bacillati</taxon>
        <taxon>Bacillota</taxon>
        <taxon>Bacilli</taxon>
        <taxon>Bacillales</taxon>
        <taxon>Fictibacillaceae</taxon>
        <taxon>Fictibacillus</taxon>
    </lineage>
</organism>
<feature type="transmembrane region" description="Helical" evidence="3">
    <location>
        <begin position="211"/>
        <end position="232"/>
    </location>
</feature>
<dbReference type="InterPro" id="IPR000620">
    <property type="entry name" value="EamA_dom"/>
</dbReference>
<reference evidence="6" key="1">
    <citation type="journal article" date="2019" name="Int. J. Syst. Evol. Microbiol.">
        <title>The Global Catalogue of Microorganisms (GCM) 10K type strain sequencing project: providing services to taxonomists for standard genome sequencing and annotation.</title>
        <authorList>
            <consortium name="The Broad Institute Genomics Platform"/>
            <consortium name="The Broad Institute Genome Sequencing Center for Infectious Disease"/>
            <person name="Wu L."/>
            <person name="Ma J."/>
        </authorList>
    </citation>
    <scope>NUCLEOTIDE SEQUENCE [LARGE SCALE GENOMIC DNA]</scope>
    <source>
        <strain evidence="6">NBRC 106396</strain>
    </source>
</reference>
<feature type="transmembrane region" description="Helical" evidence="3">
    <location>
        <begin position="38"/>
        <end position="58"/>
    </location>
</feature>
<dbReference type="EMBL" id="JBHTCP010000051">
    <property type="protein sequence ID" value="MFC7373242.1"/>
    <property type="molecule type" value="Genomic_DNA"/>
</dbReference>
<sequence length="298" mass="32548">MTIRRAYAAIISSAILWGTIGWYVHYLREAGFTSLQIVWLRAAAAALFFFLYAIIQFKAVLRIQIRDMKYFFATGILSITFFNWCYFTAIHETSVAVAAVLLYTAPVFVILLSRIVFKSPITKRTLAALLVTAAGCLFVSGVMESSSSVTIFGIFTGLGAGLGYALYSIFGKAASVHHSPLTISFYTFLVAAAGLLPFVQANDMVPLLLNIKTWFVIAGLGLFPTVLAYYLYTSGLKHADPGAASILSTVEPAVAAMMGIFLFKEQLSWLQYSGIVFILIAVILLSDRKKKHSIDAAA</sequence>
<feature type="transmembrane region" description="Helical" evidence="3">
    <location>
        <begin position="181"/>
        <end position="199"/>
    </location>
</feature>
<protein>
    <submittedName>
        <fullName evidence="5">DMT family transporter</fullName>
    </submittedName>
</protein>
<evidence type="ECO:0000313" key="6">
    <source>
        <dbReference type="Proteomes" id="UP001596549"/>
    </source>
</evidence>
<evidence type="ECO:0000313" key="5">
    <source>
        <dbReference type="EMBL" id="MFC7373242.1"/>
    </source>
</evidence>
<dbReference type="RefSeq" id="WP_379750982.1">
    <property type="nucleotide sequence ID" value="NZ_JBHTCP010000051.1"/>
</dbReference>
<keyword evidence="3" id="KW-1133">Transmembrane helix</keyword>
<feature type="transmembrane region" description="Helical" evidence="3">
    <location>
        <begin position="149"/>
        <end position="169"/>
    </location>
</feature>
<keyword evidence="3" id="KW-0472">Membrane</keyword>
<comment type="subcellular location">
    <subcellularLocation>
        <location evidence="1">Endomembrane system</location>
        <topology evidence="1">Multi-pass membrane protein</topology>
    </subcellularLocation>
</comment>
<feature type="domain" description="EamA" evidence="4">
    <location>
        <begin position="6"/>
        <end position="140"/>
    </location>
</feature>
<accession>A0ABW2NTP5</accession>
<dbReference type="Gene3D" id="1.10.3730.20">
    <property type="match status" value="1"/>
</dbReference>
<keyword evidence="6" id="KW-1185">Reference proteome</keyword>